<feature type="transmembrane region" description="Helical" evidence="5">
    <location>
        <begin position="232"/>
        <end position="253"/>
    </location>
</feature>
<proteinExistence type="predicted"/>
<comment type="caution">
    <text evidence="7">The sequence shown here is derived from an EMBL/GenBank/DDBJ whole genome shotgun (WGS) entry which is preliminary data.</text>
</comment>
<accession>A0A7C3ZPE8</accession>
<evidence type="ECO:0000259" key="6">
    <source>
        <dbReference type="PROSITE" id="PS50850"/>
    </source>
</evidence>
<dbReference type="EMBL" id="DSPX01000198">
    <property type="protein sequence ID" value="HGG02781.1"/>
    <property type="molecule type" value="Genomic_DNA"/>
</dbReference>
<evidence type="ECO:0000256" key="5">
    <source>
        <dbReference type="SAM" id="Phobius"/>
    </source>
</evidence>
<feature type="transmembrane region" description="Helical" evidence="5">
    <location>
        <begin position="127"/>
        <end position="147"/>
    </location>
</feature>
<dbReference type="Pfam" id="PF07690">
    <property type="entry name" value="MFS_1"/>
    <property type="match status" value="1"/>
</dbReference>
<feature type="transmembrane region" description="Helical" evidence="5">
    <location>
        <begin position="324"/>
        <end position="347"/>
    </location>
</feature>
<evidence type="ECO:0000256" key="2">
    <source>
        <dbReference type="ARBA" id="ARBA00022692"/>
    </source>
</evidence>
<dbReference type="AlphaFoldDB" id="A0A7C3ZPE8"/>
<evidence type="ECO:0000256" key="1">
    <source>
        <dbReference type="ARBA" id="ARBA00004651"/>
    </source>
</evidence>
<dbReference type="PANTHER" id="PTHR23528">
    <property type="match status" value="1"/>
</dbReference>
<reference evidence="7" key="1">
    <citation type="journal article" date="2020" name="mSystems">
        <title>Genome- and Community-Level Interaction Insights into Carbon Utilization and Element Cycling Functions of Hydrothermarchaeota in Hydrothermal Sediment.</title>
        <authorList>
            <person name="Zhou Z."/>
            <person name="Liu Y."/>
            <person name="Xu W."/>
            <person name="Pan J."/>
            <person name="Luo Z.H."/>
            <person name="Li M."/>
        </authorList>
    </citation>
    <scope>NUCLEOTIDE SEQUENCE [LARGE SCALE GENOMIC DNA]</scope>
    <source>
        <strain evidence="7">SpSt-374</strain>
    </source>
</reference>
<feature type="transmembrane region" description="Helical" evidence="5">
    <location>
        <begin position="159"/>
        <end position="175"/>
    </location>
</feature>
<keyword evidence="2 5" id="KW-0812">Transmembrane</keyword>
<dbReference type="InterPro" id="IPR036259">
    <property type="entry name" value="MFS_trans_sf"/>
</dbReference>
<evidence type="ECO:0000313" key="7">
    <source>
        <dbReference type="EMBL" id="HGG02781.1"/>
    </source>
</evidence>
<comment type="subcellular location">
    <subcellularLocation>
        <location evidence="1">Cell membrane</location>
        <topology evidence="1">Multi-pass membrane protein</topology>
    </subcellularLocation>
</comment>
<gene>
    <name evidence="7" type="ORF">ENR15_19600</name>
</gene>
<feature type="transmembrane region" description="Helical" evidence="5">
    <location>
        <begin position="359"/>
        <end position="377"/>
    </location>
</feature>
<keyword evidence="3 5" id="KW-1133">Transmembrane helix</keyword>
<keyword evidence="4 5" id="KW-0472">Membrane</keyword>
<dbReference type="InterPro" id="IPR011701">
    <property type="entry name" value="MFS"/>
</dbReference>
<dbReference type="GO" id="GO:0005886">
    <property type="term" value="C:plasma membrane"/>
    <property type="evidence" value="ECO:0007669"/>
    <property type="project" value="UniProtKB-SubCell"/>
</dbReference>
<organism evidence="7">
    <name type="scientific">Planktothricoides sp. SpSt-374</name>
    <dbReference type="NCBI Taxonomy" id="2282167"/>
    <lineage>
        <taxon>Bacteria</taxon>
        <taxon>Bacillati</taxon>
        <taxon>Cyanobacteriota</taxon>
        <taxon>Cyanophyceae</taxon>
        <taxon>Oscillatoriophycideae</taxon>
        <taxon>Oscillatoriales</taxon>
        <taxon>Oscillatoriaceae</taxon>
        <taxon>Planktothricoides</taxon>
    </lineage>
</organism>
<feature type="transmembrane region" description="Helical" evidence="5">
    <location>
        <begin position="187"/>
        <end position="207"/>
    </location>
</feature>
<feature type="transmembrane region" description="Helical" evidence="5">
    <location>
        <begin position="273"/>
        <end position="293"/>
    </location>
</feature>
<feature type="transmembrane region" description="Helical" evidence="5">
    <location>
        <begin position="20"/>
        <end position="40"/>
    </location>
</feature>
<feature type="transmembrane region" description="Helical" evidence="5">
    <location>
        <begin position="389"/>
        <end position="408"/>
    </location>
</feature>
<feature type="transmembrane region" description="Helical" evidence="5">
    <location>
        <begin position="91"/>
        <end position="115"/>
    </location>
</feature>
<dbReference type="PANTHER" id="PTHR23528:SF1">
    <property type="entry name" value="MAJOR FACILITATOR SUPERFAMILY (MFS) PROFILE DOMAIN-CONTAINING PROTEIN"/>
    <property type="match status" value="1"/>
</dbReference>
<dbReference type="Gene3D" id="1.20.1250.20">
    <property type="entry name" value="MFS general substrate transporter like domains"/>
    <property type="match status" value="2"/>
</dbReference>
<evidence type="ECO:0000256" key="4">
    <source>
        <dbReference type="ARBA" id="ARBA00023136"/>
    </source>
</evidence>
<sequence length="416" mass="43331">MSDRVSPSGHYPPPPTQIMWRQVIGLSGLSAAITLTWVIYNAYLGKLLVQFGFTPQAATTVLVVENILALGMEPLWGGLSDRAERWFGHRFLLISFGVVTASAIFVAIPACTILIKPLPGVKLLLPVLMVVWALAMTIFRAPALSLLGKYATTPQLPKAASFLTLAGGIVAAFAPRSQELILNLGPGVTFTIGSLVLLATAAALRALDPPGGLPQTRPQTTATPQPVTSPILLLRVGVILATGAAIFCSSSFLMNVFSQLLKAQLPQQDTKLLMFWFTLGSAVAALPAGTLATKVGNRQGMLGGMAGTVAGLLLLGLAPSPGSLLLAGIIWVAGLSLVNNGAIPFAISLMPNQWKGLGVGSYFGGIGAAKVLFGVVFPTGLAQMAPTIGVIWASITCLAAAISVALSFRFPPHHEI</sequence>
<dbReference type="SUPFAM" id="SSF103473">
    <property type="entry name" value="MFS general substrate transporter"/>
    <property type="match status" value="1"/>
</dbReference>
<feature type="transmembrane region" description="Helical" evidence="5">
    <location>
        <begin position="300"/>
        <end position="318"/>
    </location>
</feature>
<evidence type="ECO:0000256" key="3">
    <source>
        <dbReference type="ARBA" id="ARBA00022989"/>
    </source>
</evidence>
<feature type="domain" description="Major facilitator superfamily (MFS) profile" evidence="6">
    <location>
        <begin position="229"/>
        <end position="416"/>
    </location>
</feature>
<dbReference type="PROSITE" id="PS50850">
    <property type="entry name" value="MFS"/>
    <property type="match status" value="1"/>
</dbReference>
<dbReference type="InterPro" id="IPR020846">
    <property type="entry name" value="MFS_dom"/>
</dbReference>
<name>A0A7C3ZPE8_9CYAN</name>
<dbReference type="GO" id="GO:0022857">
    <property type="term" value="F:transmembrane transporter activity"/>
    <property type="evidence" value="ECO:0007669"/>
    <property type="project" value="InterPro"/>
</dbReference>
<protein>
    <submittedName>
        <fullName evidence="7">MFS transporter</fullName>
    </submittedName>
</protein>